<keyword evidence="11" id="KW-1185">Reference proteome</keyword>
<feature type="transmembrane region" description="Helical" evidence="9">
    <location>
        <begin position="303"/>
        <end position="324"/>
    </location>
</feature>
<dbReference type="GO" id="GO:0005886">
    <property type="term" value="C:plasma membrane"/>
    <property type="evidence" value="ECO:0007669"/>
    <property type="project" value="UniProtKB-SubCell"/>
</dbReference>
<gene>
    <name evidence="10" type="ORF">N0V93_002737</name>
</gene>
<sequence>MPRLTVVAPQQSHFSTEESTSPSHGSRSTWAPAIENFNPMWFSICISSGGLGLVLNAPFPYPARWLSICGDILFGIELLLFVGFLGIMAARWILYPRSALQRLLSDQQELCAYAIIPITLLTIAALVASQISTAWGGYPFTIVAYVLWWIAMTMIMLYCVAVISILSYSSQHVGSVMMPALFLPIVGVATAAVEAASVSAKAYDLSITLAVPVIIMGYFLLGLSTWMAIILYTVFFHRLMTLGWPPSSGVAGLAILVGPSGQIASGFQLLGENAGESGLFAQYEGGTFFTEQTGAIFESAGTLLAMLFMGLAFMWFLVAAYAIVDMGLLKRRQKYTLTWWAVVFPIVTLDTAIIQLAKSMDSPALRVLATALFVFLFTAYLINWILTIWSVFQGDILFAPAQPLPKGDEADHAQHDTDYSDGPLLV</sequence>
<keyword evidence="7 9" id="KW-0472">Membrane</keyword>
<dbReference type="PANTHER" id="PTHR31686">
    <property type="match status" value="1"/>
</dbReference>
<feature type="transmembrane region" description="Helical" evidence="9">
    <location>
        <begin position="248"/>
        <end position="270"/>
    </location>
</feature>
<dbReference type="Pfam" id="PF03595">
    <property type="entry name" value="SLAC1"/>
    <property type="match status" value="1"/>
</dbReference>
<evidence type="ECO:0000256" key="6">
    <source>
        <dbReference type="ARBA" id="ARBA00022989"/>
    </source>
</evidence>
<evidence type="ECO:0000256" key="7">
    <source>
        <dbReference type="ARBA" id="ARBA00023136"/>
    </source>
</evidence>
<comment type="similarity">
    <text evidence="2">Belongs to the tellurite-resistance/dicarboxylate transporter (TDT) family.</text>
</comment>
<dbReference type="OrthoDB" id="1099at2759"/>
<proteinExistence type="inferred from homology"/>
<dbReference type="Proteomes" id="UP001140453">
    <property type="component" value="Unassembled WGS sequence"/>
</dbReference>
<evidence type="ECO:0000256" key="2">
    <source>
        <dbReference type="ARBA" id="ARBA00008566"/>
    </source>
</evidence>
<comment type="subcellular location">
    <subcellularLocation>
        <location evidence="1">Cell membrane</location>
        <topology evidence="1">Multi-pass membrane protein</topology>
    </subcellularLocation>
</comment>
<evidence type="ECO:0000256" key="9">
    <source>
        <dbReference type="SAM" id="Phobius"/>
    </source>
</evidence>
<feature type="transmembrane region" description="Helical" evidence="9">
    <location>
        <begin position="336"/>
        <end position="357"/>
    </location>
</feature>
<feature type="transmembrane region" description="Helical" evidence="9">
    <location>
        <begin position="65"/>
        <end position="89"/>
    </location>
</feature>
<feature type="transmembrane region" description="Helical" evidence="9">
    <location>
        <begin position="180"/>
        <end position="203"/>
    </location>
</feature>
<keyword evidence="5 9" id="KW-0812">Transmembrane</keyword>
<feature type="transmembrane region" description="Helical" evidence="9">
    <location>
        <begin position="143"/>
        <end position="168"/>
    </location>
</feature>
<evidence type="ECO:0000313" key="11">
    <source>
        <dbReference type="Proteomes" id="UP001140453"/>
    </source>
</evidence>
<feature type="transmembrane region" description="Helical" evidence="9">
    <location>
        <begin position="40"/>
        <end position="59"/>
    </location>
</feature>
<evidence type="ECO:0000256" key="8">
    <source>
        <dbReference type="SAM" id="MobiDB-lite"/>
    </source>
</evidence>
<evidence type="ECO:0008006" key="12">
    <source>
        <dbReference type="Google" id="ProtNLM"/>
    </source>
</evidence>
<keyword evidence="6 9" id="KW-1133">Transmembrane helix</keyword>
<dbReference type="InterPro" id="IPR004695">
    <property type="entry name" value="SLAC1/Mae1/Ssu1/TehA"/>
</dbReference>
<reference evidence="10" key="1">
    <citation type="submission" date="2022-10" db="EMBL/GenBank/DDBJ databases">
        <title>Tapping the CABI collections for fungal endophytes: first genome assemblies for Collariella, Neodidymelliopsis, Ascochyta clinopodiicola, Didymella pomorum, Didymosphaeria variabile, Neocosmospora piperis and Neocucurbitaria cava.</title>
        <authorList>
            <person name="Hill R."/>
        </authorList>
    </citation>
    <scope>NUCLEOTIDE SEQUENCE</scope>
    <source>
        <strain evidence="10">IMI 355082</strain>
    </source>
</reference>
<feature type="transmembrane region" description="Helical" evidence="9">
    <location>
        <begin position="363"/>
        <end position="386"/>
    </location>
</feature>
<dbReference type="InterPro" id="IPR038665">
    <property type="entry name" value="Voltage-dep_anion_channel_sf"/>
</dbReference>
<dbReference type="EMBL" id="JAPEVB010000002">
    <property type="protein sequence ID" value="KAJ4393525.1"/>
    <property type="molecule type" value="Genomic_DNA"/>
</dbReference>
<feature type="transmembrane region" description="Helical" evidence="9">
    <location>
        <begin position="209"/>
        <end position="236"/>
    </location>
</feature>
<evidence type="ECO:0000313" key="10">
    <source>
        <dbReference type="EMBL" id="KAJ4393525.1"/>
    </source>
</evidence>
<keyword evidence="3" id="KW-0813">Transport</keyword>
<keyword evidence="4" id="KW-1003">Cell membrane</keyword>
<name>A0A9W8YVC1_9PEZI</name>
<comment type="caution">
    <text evidence="10">The sequence shown here is derived from an EMBL/GenBank/DDBJ whole genome shotgun (WGS) entry which is preliminary data.</text>
</comment>
<accession>A0A9W8YVC1</accession>
<dbReference type="PANTHER" id="PTHR31686:SF3">
    <property type="entry name" value="ACID TRANSPORT PROTEIN, PUTATIVE (AFU_ORTHOLOGUE AFUA_4G09410)-RELATED"/>
    <property type="match status" value="1"/>
</dbReference>
<evidence type="ECO:0000256" key="3">
    <source>
        <dbReference type="ARBA" id="ARBA00022448"/>
    </source>
</evidence>
<evidence type="ECO:0000256" key="4">
    <source>
        <dbReference type="ARBA" id="ARBA00022475"/>
    </source>
</evidence>
<organism evidence="10 11">
    <name type="scientific">Gnomoniopsis smithogilvyi</name>
    <dbReference type="NCBI Taxonomy" id="1191159"/>
    <lineage>
        <taxon>Eukaryota</taxon>
        <taxon>Fungi</taxon>
        <taxon>Dikarya</taxon>
        <taxon>Ascomycota</taxon>
        <taxon>Pezizomycotina</taxon>
        <taxon>Sordariomycetes</taxon>
        <taxon>Sordariomycetidae</taxon>
        <taxon>Diaporthales</taxon>
        <taxon>Gnomoniaceae</taxon>
        <taxon>Gnomoniopsis</taxon>
    </lineage>
</organism>
<protein>
    <recommendedName>
        <fullName evidence="12">C4-dicarboxylate transporter/malic acid transport protein</fullName>
    </recommendedName>
</protein>
<evidence type="ECO:0000256" key="1">
    <source>
        <dbReference type="ARBA" id="ARBA00004651"/>
    </source>
</evidence>
<dbReference type="AlphaFoldDB" id="A0A9W8YVC1"/>
<dbReference type="GO" id="GO:0000319">
    <property type="term" value="F:sulfite transmembrane transporter activity"/>
    <property type="evidence" value="ECO:0007669"/>
    <property type="project" value="TreeGrafter"/>
</dbReference>
<evidence type="ECO:0000256" key="5">
    <source>
        <dbReference type="ARBA" id="ARBA00022692"/>
    </source>
</evidence>
<dbReference type="Gene3D" id="1.50.10.150">
    <property type="entry name" value="Voltage-dependent anion channel"/>
    <property type="match status" value="1"/>
</dbReference>
<dbReference type="InterPro" id="IPR051629">
    <property type="entry name" value="Sulfite_efflux_TDT"/>
</dbReference>
<feature type="transmembrane region" description="Helical" evidence="9">
    <location>
        <begin position="110"/>
        <end position="131"/>
    </location>
</feature>
<feature type="compositionally biased region" description="Polar residues" evidence="8">
    <location>
        <begin position="8"/>
        <end position="27"/>
    </location>
</feature>
<feature type="region of interest" description="Disordered" evidence="8">
    <location>
        <begin position="1"/>
        <end position="27"/>
    </location>
</feature>